<dbReference type="EMBL" id="JAKNID010000048">
    <property type="protein sequence ID" value="MCG4565737.1"/>
    <property type="molecule type" value="Genomic_DNA"/>
</dbReference>
<dbReference type="Pfam" id="PF01019">
    <property type="entry name" value="G_glu_transpept"/>
    <property type="match status" value="1"/>
</dbReference>
<gene>
    <name evidence="2" type="ORF">FYJ27_12060</name>
    <name evidence="1" type="ORF">L0P62_09780</name>
</gene>
<accession>A0A844FKJ6</accession>
<dbReference type="Gene3D" id="3.60.20.40">
    <property type="match status" value="1"/>
</dbReference>
<organism evidence="2 3">
    <name type="scientific">Anaerosalibacter bizertensis</name>
    <dbReference type="NCBI Taxonomy" id="932217"/>
    <lineage>
        <taxon>Bacteria</taxon>
        <taxon>Bacillati</taxon>
        <taxon>Bacillota</taxon>
        <taxon>Tissierellia</taxon>
        <taxon>Tissierellales</taxon>
        <taxon>Sporanaerobacteraceae</taxon>
        <taxon>Anaerosalibacter</taxon>
    </lineage>
</organism>
<sequence length="533" mass="59710">MEFNSFINRYPSQRMTVFAKKAMVATSQPLAAEAGLEIIKKGGNAIDAAIATAACLTVVEPTSNGIGGDAFAIVWHKNKLHGLNSSGPAPKSLTIEKLKNKGYKTMPTHGFIPVTVPGVPYAWRELSKRFGNLPLKEVLEPAIAYAIEGYPVSPIVSENWKEAFNKYKKNLKGEEYEEWFKTFTIEGEFPKPGVLWRSKDMGRTLTELGESECLSFYEGDIAEKIDKFSRKYNGYLGKEDLLEFKPEWVNPISVNYRGYDIWELPPNTHGLVVLMALNILNNFQLEYGKVSSQHIIIEAMKLAYEDGLRYITDYNKMKVPVSRLLSKEYAYKRAKLIGEKAIRPIHGNPNLGGTVYLSTADNEGNMVSYIQSNFMDFGSGLVVPGTGINLHNRGCSFSLDNSLDNCLEPGKKTYHTIIPGFITKKDRPIGPFGVMGKYMQPQGHVQVVTNLIDFNHNPQEALDRPRWQWVGNKEILVEPNFSKDIVENLIDLGHEIKYSEDIGSFGRGQIILRKDKVLIGGTEPRADGNISSW</sequence>
<dbReference type="Gene3D" id="1.10.246.230">
    <property type="match status" value="1"/>
</dbReference>
<proteinExistence type="predicted"/>
<dbReference type="OrthoDB" id="9781342at2"/>
<dbReference type="RefSeq" id="WP_154485076.1">
    <property type="nucleotide sequence ID" value="NZ_JAJBNW010000005.1"/>
</dbReference>
<dbReference type="SUPFAM" id="SSF56235">
    <property type="entry name" value="N-terminal nucleophile aminohydrolases (Ntn hydrolases)"/>
    <property type="match status" value="1"/>
</dbReference>
<dbReference type="PRINTS" id="PR01210">
    <property type="entry name" value="GGTRANSPTASE"/>
</dbReference>
<comment type="caution">
    <text evidence="2">The sequence shown here is derived from an EMBL/GenBank/DDBJ whole genome shotgun (WGS) entry which is preliminary data.</text>
</comment>
<dbReference type="InterPro" id="IPR052896">
    <property type="entry name" value="GGT-like_enzyme"/>
</dbReference>
<dbReference type="PANTHER" id="PTHR43881:SF1">
    <property type="entry name" value="GAMMA-GLUTAMYLTRANSPEPTIDASE (AFU_ORTHOLOGUE AFUA_4G13580)"/>
    <property type="match status" value="1"/>
</dbReference>
<dbReference type="InterPro" id="IPR029055">
    <property type="entry name" value="Ntn_hydrolases_N"/>
</dbReference>
<reference evidence="1" key="2">
    <citation type="submission" date="2022-01" db="EMBL/GenBank/DDBJ databases">
        <title>Collection of gut derived symbiotic bacterial strains cultured from healthy donors.</title>
        <authorList>
            <person name="Lin H."/>
            <person name="Kohout C."/>
            <person name="Waligurski E."/>
            <person name="Pamer E.G."/>
        </authorList>
    </citation>
    <scope>NUCLEOTIDE SEQUENCE</scope>
    <source>
        <strain evidence="1">MSK.14.39</strain>
    </source>
</reference>
<dbReference type="AlphaFoldDB" id="A0A844FKJ6"/>
<keyword evidence="4" id="KW-1185">Reference proteome</keyword>
<dbReference type="EMBL" id="VULR01000026">
    <property type="protein sequence ID" value="MSS44408.1"/>
    <property type="molecule type" value="Genomic_DNA"/>
</dbReference>
<evidence type="ECO:0000313" key="3">
    <source>
        <dbReference type="Proteomes" id="UP000462760"/>
    </source>
</evidence>
<protein>
    <submittedName>
        <fullName evidence="2">Gamma-glutamyltransferase family protein</fullName>
    </submittedName>
</protein>
<dbReference type="InterPro" id="IPR043137">
    <property type="entry name" value="GGT_ssub_C"/>
</dbReference>
<keyword evidence="2" id="KW-0808">Transferase</keyword>
<evidence type="ECO:0000313" key="1">
    <source>
        <dbReference type="EMBL" id="MCG4565737.1"/>
    </source>
</evidence>
<dbReference type="GO" id="GO:0016740">
    <property type="term" value="F:transferase activity"/>
    <property type="evidence" value="ECO:0007669"/>
    <property type="project" value="UniProtKB-KW"/>
</dbReference>
<dbReference type="Proteomes" id="UP000462760">
    <property type="component" value="Unassembled WGS sequence"/>
</dbReference>
<evidence type="ECO:0000313" key="2">
    <source>
        <dbReference type="EMBL" id="MSS44408.1"/>
    </source>
</evidence>
<dbReference type="PANTHER" id="PTHR43881">
    <property type="entry name" value="GAMMA-GLUTAMYLTRANSPEPTIDASE (AFU_ORTHOLOGUE AFUA_4G13580)"/>
    <property type="match status" value="1"/>
</dbReference>
<reference evidence="2 3" key="1">
    <citation type="submission" date="2019-08" db="EMBL/GenBank/DDBJ databases">
        <title>In-depth cultivation of the pig gut microbiome towards novel bacterial diversity and tailored functional studies.</title>
        <authorList>
            <person name="Wylensek D."/>
            <person name="Hitch T.C.A."/>
            <person name="Clavel T."/>
        </authorList>
    </citation>
    <scope>NUCLEOTIDE SEQUENCE [LARGE SCALE GENOMIC DNA]</scope>
    <source>
        <strain evidence="2 3">Med78-601-WT-4W-RMD-3</strain>
    </source>
</reference>
<dbReference type="Proteomes" id="UP001108123">
    <property type="component" value="Unassembled WGS sequence"/>
</dbReference>
<evidence type="ECO:0000313" key="4">
    <source>
        <dbReference type="Proteomes" id="UP001108123"/>
    </source>
</evidence>
<name>A0A844FKJ6_9FIRM</name>